<feature type="region of interest" description="Disordered" evidence="1">
    <location>
        <begin position="106"/>
        <end position="130"/>
    </location>
</feature>
<protein>
    <submittedName>
        <fullName evidence="2">Uncharacterized protein</fullName>
    </submittedName>
</protein>
<dbReference type="Proteomes" id="UP000215215">
    <property type="component" value="Unassembled WGS sequence"/>
</dbReference>
<organism evidence="2 3">
    <name type="scientific">candidate division WOR-3 bacterium JGI_Cruoil_03_44_89</name>
    <dbReference type="NCBI Taxonomy" id="1973748"/>
    <lineage>
        <taxon>Bacteria</taxon>
        <taxon>Bacteria division WOR-3</taxon>
    </lineage>
</organism>
<dbReference type="AlphaFoldDB" id="A0A235BN63"/>
<sequence>MNKFVKIIRHAFAVEKEDYEELTQEEKDILDKLARGIVSRGLTTPSIMFLESVKPLNFLGSQVMLFFRPIVGAIFPTTSYDRMETILEKRRSVEWLIVKIEEFEARKREKGEEERGKREERREKSNGVLG</sequence>
<evidence type="ECO:0000256" key="1">
    <source>
        <dbReference type="SAM" id="MobiDB-lite"/>
    </source>
</evidence>
<reference evidence="2 3" key="1">
    <citation type="submission" date="2017-07" db="EMBL/GenBank/DDBJ databases">
        <title>Recovery of genomes from metagenomes via a dereplication, aggregation, and scoring strategy.</title>
        <authorList>
            <person name="Sieber C.M."/>
            <person name="Probst A.J."/>
            <person name="Sharrar A."/>
            <person name="Thomas B.C."/>
            <person name="Hess M."/>
            <person name="Tringe S.G."/>
            <person name="Banfield J.F."/>
        </authorList>
    </citation>
    <scope>NUCLEOTIDE SEQUENCE [LARGE SCALE GENOMIC DNA]</scope>
    <source>
        <strain evidence="2">JGI_Cruoil_03_44_89</strain>
    </source>
</reference>
<name>A0A235BN63_UNCW3</name>
<dbReference type="EMBL" id="NOZQ01000230">
    <property type="protein sequence ID" value="OYD13626.1"/>
    <property type="molecule type" value="Genomic_DNA"/>
</dbReference>
<evidence type="ECO:0000313" key="3">
    <source>
        <dbReference type="Proteomes" id="UP000215215"/>
    </source>
</evidence>
<accession>A0A235BN63</accession>
<evidence type="ECO:0000313" key="2">
    <source>
        <dbReference type="EMBL" id="OYD13626.1"/>
    </source>
</evidence>
<proteinExistence type="predicted"/>
<comment type="caution">
    <text evidence="2">The sequence shown here is derived from an EMBL/GenBank/DDBJ whole genome shotgun (WGS) entry which is preliminary data.</text>
</comment>
<gene>
    <name evidence="2" type="ORF">CH333_10665</name>
</gene>